<dbReference type="EMBL" id="QCYY01000990">
    <property type="protein sequence ID" value="ROT81329.1"/>
    <property type="molecule type" value="Genomic_DNA"/>
</dbReference>
<keyword evidence="6" id="KW-1185">Reference proteome</keyword>
<keyword evidence="2" id="KW-1015">Disulfide bond</keyword>
<protein>
    <submittedName>
        <fullName evidence="5">Putative complement factor H-related protein 4 isoform X2</fullName>
    </submittedName>
</protein>
<dbReference type="SUPFAM" id="SSF56436">
    <property type="entry name" value="C-type lectin-like"/>
    <property type="match status" value="2"/>
</dbReference>
<dbReference type="Proteomes" id="UP000283509">
    <property type="component" value="Unassembled WGS sequence"/>
</dbReference>
<keyword evidence="1" id="KW-0732">Signal</keyword>
<organism evidence="5 6">
    <name type="scientific">Penaeus vannamei</name>
    <name type="common">Whiteleg shrimp</name>
    <name type="synonym">Litopenaeus vannamei</name>
    <dbReference type="NCBI Taxonomy" id="6689"/>
    <lineage>
        <taxon>Eukaryota</taxon>
        <taxon>Metazoa</taxon>
        <taxon>Ecdysozoa</taxon>
        <taxon>Arthropoda</taxon>
        <taxon>Crustacea</taxon>
        <taxon>Multicrustacea</taxon>
        <taxon>Malacostraca</taxon>
        <taxon>Eumalacostraca</taxon>
        <taxon>Eucarida</taxon>
        <taxon>Decapoda</taxon>
        <taxon>Dendrobranchiata</taxon>
        <taxon>Penaeoidea</taxon>
        <taxon>Penaeidae</taxon>
        <taxon>Penaeus</taxon>
    </lineage>
</organism>
<comment type="caution">
    <text evidence="5">The sequence shown here is derived from an EMBL/GenBank/DDBJ whole genome shotgun (WGS) entry which is preliminary data.</text>
</comment>
<evidence type="ECO:0000259" key="4">
    <source>
        <dbReference type="PROSITE" id="PS50923"/>
    </source>
</evidence>
<dbReference type="InterPro" id="IPR001304">
    <property type="entry name" value="C-type_lectin-like"/>
</dbReference>
<dbReference type="AlphaFoldDB" id="A0A423TY20"/>
<gene>
    <name evidence="5" type="ORF">C7M84_025511</name>
</gene>
<dbReference type="InterPro" id="IPR016187">
    <property type="entry name" value="CTDL_fold"/>
</dbReference>
<feature type="domain" description="Sushi" evidence="4">
    <location>
        <begin position="454"/>
        <end position="523"/>
    </location>
</feature>
<dbReference type="Gene3D" id="3.10.100.10">
    <property type="entry name" value="Mannose-Binding Protein A, subunit A"/>
    <property type="match status" value="1"/>
</dbReference>
<dbReference type="CDD" id="cd00037">
    <property type="entry name" value="CLECT"/>
    <property type="match status" value="1"/>
</dbReference>
<evidence type="ECO:0000256" key="3">
    <source>
        <dbReference type="PROSITE-ProRule" id="PRU00302"/>
    </source>
</evidence>
<keyword evidence="3" id="KW-0768">Sushi</keyword>
<dbReference type="Gene3D" id="2.10.70.10">
    <property type="entry name" value="Complement Module, domain 1"/>
    <property type="match status" value="1"/>
</dbReference>
<comment type="caution">
    <text evidence="3">Lacks conserved residue(s) required for the propagation of feature annotation.</text>
</comment>
<evidence type="ECO:0000313" key="6">
    <source>
        <dbReference type="Proteomes" id="UP000283509"/>
    </source>
</evidence>
<name>A0A423TY20_PENVA</name>
<dbReference type="OrthoDB" id="10330995at2759"/>
<proteinExistence type="predicted"/>
<reference evidence="5 6" key="2">
    <citation type="submission" date="2019-01" db="EMBL/GenBank/DDBJ databases">
        <title>The decoding of complex shrimp genome reveals the adaptation for benthos swimmer, frequently molting mechanism and breeding impact on genome.</title>
        <authorList>
            <person name="Sun Y."/>
            <person name="Gao Y."/>
            <person name="Yu Y."/>
        </authorList>
    </citation>
    <scope>NUCLEOTIDE SEQUENCE [LARGE SCALE GENOMIC DNA]</scope>
    <source>
        <tissue evidence="5">Muscle</tissue>
    </source>
</reference>
<evidence type="ECO:0000313" key="5">
    <source>
        <dbReference type="EMBL" id="ROT81329.1"/>
    </source>
</evidence>
<dbReference type="InterPro" id="IPR016186">
    <property type="entry name" value="C-type_lectin-like/link_sf"/>
</dbReference>
<reference evidence="5 6" key="1">
    <citation type="submission" date="2018-04" db="EMBL/GenBank/DDBJ databases">
        <authorList>
            <person name="Zhang X."/>
            <person name="Yuan J."/>
            <person name="Li F."/>
            <person name="Xiang J."/>
        </authorList>
    </citation>
    <scope>NUCLEOTIDE SEQUENCE [LARGE SCALE GENOMIC DNA]</scope>
    <source>
        <tissue evidence="5">Muscle</tissue>
    </source>
</reference>
<dbReference type="SMART" id="SM00034">
    <property type="entry name" value="CLECT"/>
    <property type="match status" value="2"/>
</dbReference>
<evidence type="ECO:0000256" key="1">
    <source>
        <dbReference type="ARBA" id="ARBA00022729"/>
    </source>
</evidence>
<dbReference type="PROSITE" id="PS50923">
    <property type="entry name" value="SUSHI"/>
    <property type="match status" value="1"/>
</dbReference>
<accession>A0A423TY20</accession>
<evidence type="ECO:0000256" key="2">
    <source>
        <dbReference type="ARBA" id="ARBA00023157"/>
    </source>
</evidence>
<dbReference type="InterPro" id="IPR000436">
    <property type="entry name" value="Sushi_SCR_CCP_dom"/>
</dbReference>
<sequence length="1057" mass="114575">MLRWPPLESAGKTVLEATLWIRPQDFDEATSCPPALGVSPTDVLHAHLRIPLSRAPGTLLAFACVGEMRKLRLRDGGKAAEGAVRCGCDVNAPSPMWDTAIELPCEVDCPANFTLSRDGSRCYSASGEGDPMGYLGAARSCSEMGASLAVFAEPEDLQVLPDDLFYYTIHRSRNLNGWMRPSLPYYVLCPENGTCQPNGHNTCLTVNRNGTYVAQSCFSEDLRYVCMLPAYCPPGFRLYLGRCYRVSDMLFDSHLVALSLCENYGAALAFPESADALDFIARMILKKNLSLPVAGFLGLNRVNGSWSFHGLYNPDQEVRQLADASTGVWTALSVDVNSSVLIQSNLTGSGYHAFCQYPGPLGCWDDPPEALANMDRLWTNSSTALFMAPLNASLPTMPAGASVALDPDRTYEIGSTVGVFCEEGRMTPRGTANTTITLTVDGWSELDPNFTCLVACSGDPPAPPADATRDWGEEAVPLEGTEVTYNCSSPDQLFGNFNSSVSVTCKRDGNWSAVPPEDFLCRTPAPPDAALPPTPEGAVLVVNASDDSWVGSSTTYECEDGMTPQGTINTTITMTEEGWSELDPEFACYPVEENPPPTDLVDNGHLLLEDPPYWVNRTLVFECVGLMTSPTGETNTTVVYTLDGWQLTDPEFACYNASVLPENATLLVGDPPYSVGDTGSLVCDGDMVSGSGEASTTVTYTQGGWIMEDVEFDCYEIITDAPPPPLDPSWTVEGNENPSLAWEGKTLTLHCAPYAYNPNGEDSTTLTYTQSEWVLADPDFECVNVSTALPSGATLVGPPPPYEEGQILILECANYTLSAKGENNTQVTYTEAGWIKEDPDFECYKMLEGAQPPPSGNGWIVEDDNPNLIWEGKTLTIRCGPNQYNPNGENSSTITYSGSEWVQADPHFVCVNVSASSILPTGATLVGADPPYTEGQTATLECEEGKLSAKGKSSTIVTFTHGEWVMDDPDFDCFEMLEDAELPSVEGNWEIIGDDNPSLIWEGKKLTIRCSESMYNPEGDPMSSITYSGSEWVQDDPDFDCIKNSLYWVGLFALAVI</sequence>